<keyword evidence="8 11" id="KW-0675">Receptor</keyword>
<evidence type="ECO:0000256" key="3">
    <source>
        <dbReference type="ARBA" id="ARBA00022606"/>
    </source>
</evidence>
<reference evidence="11 12" key="1">
    <citation type="journal article" date="2019" name="Philos. Trans. R. Soc. Lond., B, Biol. Sci.">
        <title>Ant behaviour and brain gene expression of defending hosts depend on the ecological success of the intruding social parasite.</title>
        <authorList>
            <person name="Kaur R."/>
            <person name="Stoldt M."/>
            <person name="Jongepier E."/>
            <person name="Feldmeyer B."/>
            <person name="Menzel F."/>
            <person name="Bornberg-Bauer E."/>
            <person name="Foitzik S."/>
        </authorList>
    </citation>
    <scope>NUCLEOTIDE SEQUENCE [LARGE SCALE GENOMIC DNA]</scope>
    <source>
        <tissue evidence="11">Whole body</tissue>
    </source>
</reference>
<dbReference type="EMBL" id="QBLH01000078">
    <property type="protein sequence ID" value="TGZ57996.1"/>
    <property type="molecule type" value="Genomic_DNA"/>
</dbReference>
<dbReference type="AlphaFoldDB" id="A0A4S2L6V8"/>
<comment type="caution">
    <text evidence="11">The sequence shown here is derived from an EMBL/GenBank/DDBJ whole genome shotgun (WGS) entry which is preliminary data.</text>
</comment>
<keyword evidence="5" id="KW-0552">Olfaction</keyword>
<comment type="subcellular location">
    <subcellularLocation>
        <location evidence="1">Cell membrane</location>
        <topology evidence="1">Multi-pass membrane protein</topology>
    </subcellularLocation>
</comment>
<keyword evidence="12" id="KW-1185">Reference proteome</keyword>
<evidence type="ECO:0000256" key="2">
    <source>
        <dbReference type="ARBA" id="ARBA00022475"/>
    </source>
</evidence>
<dbReference type="Pfam" id="PF02949">
    <property type="entry name" value="7tm_6"/>
    <property type="match status" value="1"/>
</dbReference>
<dbReference type="InterPro" id="IPR004117">
    <property type="entry name" value="7tm6_olfct_rcpt"/>
</dbReference>
<dbReference type="PANTHER" id="PTHR21137:SF35">
    <property type="entry name" value="ODORANT RECEPTOR 19A-RELATED"/>
    <property type="match status" value="1"/>
</dbReference>
<keyword evidence="4 10" id="KW-0812">Transmembrane</keyword>
<evidence type="ECO:0000256" key="10">
    <source>
        <dbReference type="SAM" id="Phobius"/>
    </source>
</evidence>
<dbReference type="GO" id="GO:0005549">
    <property type="term" value="F:odorant binding"/>
    <property type="evidence" value="ECO:0007669"/>
    <property type="project" value="InterPro"/>
</dbReference>
<keyword evidence="2" id="KW-1003">Cell membrane</keyword>
<feature type="transmembrane region" description="Helical" evidence="10">
    <location>
        <begin position="48"/>
        <end position="70"/>
    </location>
</feature>
<dbReference type="GO" id="GO:0005886">
    <property type="term" value="C:plasma membrane"/>
    <property type="evidence" value="ECO:0007669"/>
    <property type="project" value="UniProtKB-SubCell"/>
</dbReference>
<proteinExistence type="predicted"/>
<sequence length="170" mass="19462">MIKFSHNEKKEEDTLTSSLNISNKTSRLAEHVSHHLCIIRLAEMINDVFSQVIFVQFSKSVLVLCTLVYSVPRMTVTDIATLASYIICMFMEIFYYCWAGNEVTLKSAGFGDKIYNMDWVLMTNSEQKDLLMIMKRSTKPIKLSSSFLVTLSLESYSNVSIKIKTRTTDD</sequence>
<evidence type="ECO:0000256" key="5">
    <source>
        <dbReference type="ARBA" id="ARBA00022725"/>
    </source>
</evidence>
<keyword evidence="3" id="KW-0716">Sensory transduction</keyword>
<evidence type="ECO:0000256" key="8">
    <source>
        <dbReference type="ARBA" id="ARBA00023170"/>
    </source>
</evidence>
<dbReference type="GO" id="GO:0007165">
    <property type="term" value="P:signal transduction"/>
    <property type="evidence" value="ECO:0007669"/>
    <property type="project" value="UniProtKB-KW"/>
</dbReference>
<feature type="transmembrane region" description="Helical" evidence="10">
    <location>
        <begin position="82"/>
        <end position="99"/>
    </location>
</feature>
<evidence type="ECO:0000313" key="11">
    <source>
        <dbReference type="EMBL" id="TGZ57996.1"/>
    </source>
</evidence>
<evidence type="ECO:0000256" key="9">
    <source>
        <dbReference type="ARBA" id="ARBA00023224"/>
    </source>
</evidence>
<keyword evidence="9" id="KW-0807">Transducer</keyword>
<evidence type="ECO:0000313" key="12">
    <source>
        <dbReference type="Proteomes" id="UP000310200"/>
    </source>
</evidence>
<gene>
    <name evidence="11" type="ORF">DBV15_09230</name>
</gene>
<accession>A0A4S2L6V8</accession>
<evidence type="ECO:0000256" key="6">
    <source>
        <dbReference type="ARBA" id="ARBA00022989"/>
    </source>
</evidence>
<name>A0A4S2L6V8_9HYME</name>
<dbReference type="PANTHER" id="PTHR21137">
    <property type="entry name" value="ODORANT RECEPTOR"/>
    <property type="match status" value="1"/>
</dbReference>
<evidence type="ECO:0000256" key="7">
    <source>
        <dbReference type="ARBA" id="ARBA00023136"/>
    </source>
</evidence>
<evidence type="ECO:0000256" key="4">
    <source>
        <dbReference type="ARBA" id="ARBA00022692"/>
    </source>
</evidence>
<evidence type="ECO:0000256" key="1">
    <source>
        <dbReference type="ARBA" id="ARBA00004651"/>
    </source>
</evidence>
<dbReference type="GO" id="GO:0004984">
    <property type="term" value="F:olfactory receptor activity"/>
    <property type="evidence" value="ECO:0007669"/>
    <property type="project" value="InterPro"/>
</dbReference>
<dbReference type="Proteomes" id="UP000310200">
    <property type="component" value="Unassembled WGS sequence"/>
</dbReference>
<keyword evidence="6 10" id="KW-1133">Transmembrane helix</keyword>
<protein>
    <submittedName>
        <fullName evidence="11">Odorant receptor</fullName>
    </submittedName>
</protein>
<dbReference type="STRING" id="300112.A0A4S2L6V8"/>
<organism evidence="11 12">
    <name type="scientific">Temnothorax longispinosus</name>
    <dbReference type="NCBI Taxonomy" id="300112"/>
    <lineage>
        <taxon>Eukaryota</taxon>
        <taxon>Metazoa</taxon>
        <taxon>Ecdysozoa</taxon>
        <taxon>Arthropoda</taxon>
        <taxon>Hexapoda</taxon>
        <taxon>Insecta</taxon>
        <taxon>Pterygota</taxon>
        <taxon>Neoptera</taxon>
        <taxon>Endopterygota</taxon>
        <taxon>Hymenoptera</taxon>
        <taxon>Apocrita</taxon>
        <taxon>Aculeata</taxon>
        <taxon>Formicoidea</taxon>
        <taxon>Formicidae</taxon>
        <taxon>Myrmicinae</taxon>
        <taxon>Temnothorax</taxon>
    </lineage>
</organism>
<keyword evidence="7 10" id="KW-0472">Membrane</keyword>